<feature type="signal peptide" evidence="1">
    <location>
        <begin position="1"/>
        <end position="26"/>
    </location>
</feature>
<dbReference type="SUPFAM" id="SSF52833">
    <property type="entry name" value="Thioredoxin-like"/>
    <property type="match status" value="1"/>
</dbReference>
<evidence type="ECO:0000313" key="4">
    <source>
        <dbReference type="Proteomes" id="UP000586093"/>
    </source>
</evidence>
<dbReference type="InterPro" id="IPR036249">
    <property type="entry name" value="Thioredoxin-like_sf"/>
</dbReference>
<evidence type="ECO:0000313" key="3">
    <source>
        <dbReference type="EMBL" id="MBB1161854.1"/>
    </source>
</evidence>
<comment type="caution">
    <text evidence="3">The sequence shown here is derived from an EMBL/GenBank/DDBJ whole genome shotgun (WGS) entry which is preliminary data.</text>
</comment>
<feature type="chain" id="PRO_5032694885" evidence="1">
    <location>
        <begin position="27"/>
        <end position="207"/>
    </location>
</feature>
<dbReference type="PANTHER" id="PTHR43640">
    <property type="entry name" value="OS07G0260300 PROTEIN"/>
    <property type="match status" value="1"/>
</dbReference>
<keyword evidence="4" id="KW-1185">Reference proteome</keyword>
<reference evidence="3 4" key="1">
    <citation type="submission" date="2020-08" db="EMBL/GenBank/DDBJ databases">
        <title>Aquariorum lacteus gen. nov., sp. nov., a new member of the family Comamonadaceae, isolated from freshwater aquarium.</title>
        <authorList>
            <person name="Chun S.-J."/>
        </authorList>
    </citation>
    <scope>NUCLEOTIDE SEQUENCE [LARGE SCALE GENOMIC DNA]</scope>
    <source>
        <strain evidence="3 4">SJAQ100</strain>
    </source>
</reference>
<dbReference type="Gene3D" id="3.40.30.10">
    <property type="entry name" value="Glutaredoxin"/>
    <property type="match status" value="1"/>
</dbReference>
<accession>A0A839HUJ8</accession>
<dbReference type="Pfam" id="PF00578">
    <property type="entry name" value="AhpC-TSA"/>
    <property type="match status" value="1"/>
</dbReference>
<protein>
    <submittedName>
        <fullName evidence="3">Redoxin domain-containing protein</fullName>
    </submittedName>
</protein>
<dbReference type="PANTHER" id="PTHR43640:SF1">
    <property type="entry name" value="THIOREDOXIN-DEPENDENT PEROXIREDOXIN"/>
    <property type="match status" value="1"/>
</dbReference>
<dbReference type="AlphaFoldDB" id="A0A839HUJ8"/>
<dbReference type="EMBL" id="JACIVI010000002">
    <property type="protein sequence ID" value="MBB1161854.1"/>
    <property type="molecule type" value="Genomic_DNA"/>
</dbReference>
<dbReference type="InterPro" id="IPR047262">
    <property type="entry name" value="PRX-like1"/>
</dbReference>
<feature type="domain" description="Thioredoxin" evidence="2">
    <location>
        <begin position="29"/>
        <end position="181"/>
    </location>
</feature>
<dbReference type="RefSeq" id="WP_182663193.1">
    <property type="nucleotide sequence ID" value="NZ_JACIVI010000002.1"/>
</dbReference>
<evidence type="ECO:0000256" key="1">
    <source>
        <dbReference type="SAM" id="SignalP"/>
    </source>
</evidence>
<dbReference type="PROSITE" id="PS51352">
    <property type="entry name" value="THIOREDOXIN_2"/>
    <property type="match status" value="1"/>
</dbReference>
<gene>
    <name evidence="3" type="ORF">H4F90_07670</name>
</gene>
<dbReference type="InterPro" id="IPR000866">
    <property type="entry name" value="AhpC/TSA"/>
</dbReference>
<name>A0A839HUJ8_9BURK</name>
<proteinExistence type="predicted"/>
<evidence type="ECO:0000259" key="2">
    <source>
        <dbReference type="PROSITE" id="PS51352"/>
    </source>
</evidence>
<dbReference type="Proteomes" id="UP000586093">
    <property type="component" value="Unassembled WGS sequence"/>
</dbReference>
<keyword evidence="1" id="KW-0732">Signal</keyword>
<sequence length="207" mass="21426">MQRRHLPTALAVISASALAWSLPAPAAPVSVGQPAPPFSLKDTAGRLVQLADFAGKTVVLEWTNPGCPFVRKHYASGNLPAQQKAATAAGVVWLTVNSTSPRHGDHMAPADLGDWMTAQGAAPTATLLDPDGLVGRSYGAKTTPQLVVIQPQGRLAYVGAVDSIASARPEDIARATQHVPGVLAQLAAGQPVRPAVTAPYGCSVKYD</sequence>
<dbReference type="GO" id="GO:0016491">
    <property type="term" value="F:oxidoreductase activity"/>
    <property type="evidence" value="ECO:0007669"/>
    <property type="project" value="InterPro"/>
</dbReference>
<dbReference type="GO" id="GO:0016209">
    <property type="term" value="F:antioxidant activity"/>
    <property type="evidence" value="ECO:0007669"/>
    <property type="project" value="InterPro"/>
</dbReference>
<dbReference type="InterPro" id="IPR013766">
    <property type="entry name" value="Thioredoxin_domain"/>
</dbReference>
<organism evidence="3 4">
    <name type="scientific">Aquariibacter albus</name>
    <dbReference type="NCBI Taxonomy" id="2759899"/>
    <lineage>
        <taxon>Bacteria</taxon>
        <taxon>Pseudomonadati</taxon>
        <taxon>Pseudomonadota</taxon>
        <taxon>Betaproteobacteria</taxon>
        <taxon>Burkholderiales</taxon>
        <taxon>Sphaerotilaceae</taxon>
        <taxon>Aquariibacter</taxon>
    </lineage>
</organism>